<protein>
    <submittedName>
        <fullName evidence="1">Uncharacterized protein</fullName>
    </submittedName>
</protein>
<reference evidence="1 2" key="2">
    <citation type="submission" date="2019-05" db="EMBL/GenBank/DDBJ databases">
        <title>Glycomyces buryatensis sp. nov.</title>
        <authorList>
            <person name="Nikitina E."/>
        </authorList>
    </citation>
    <scope>NUCLEOTIDE SEQUENCE [LARGE SCALE GENOMIC DNA]</scope>
    <source>
        <strain evidence="1 2">18</strain>
    </source>
</reference>
<dbReference type="EMBL" id="STGY01000056">
    <property type="protein sequence ID" value="THV40516.1"/>
    <property type="molecule type" value="Genomic_DNA"/>
</dbReference>
<name>A0A4V4HSE8_9ACTN</name>
<accession>A0A4V4HSE8</accession>
<comment type="caution">
    <text evidence="1">The sequence shown here is derived from an EMBL/GenBank/DDBJ whole genome shotgun (WGS) entry which is preliminary data.</text>
</comment>
<dbReference type="RefSeq" id="WP_136535291.1">
    <property type="nucleotide sequence ID" value="NZ_STGY01000056.1"/>
</dbReference>
<dbReference type="AlphaFoldDB" id="A0A4V4HSE8"/>
<organism evidence="1 2">
    <name type="scientific">Glycomyces buryatensis</name>
    <dbReference type="NCBI Taxonomy" id="2570927"/>
    <lineage>
        <taxon>Bacteria</taxon>
        <taxon>Bacillati</taxon>
        <taxon>Actinomycetota</taxon>
        <taxon>Actinomycetes</taxon>
        <taxon>Glycomycetales</taxon>
        <taxon>Glycomycetaceae</taxon>
        <taxon>Glycomyces</taxon>
    </lineage>
</organism>
<dbReference type="Proteomes" id="UP000308760">
    <property type="component" value="Unassembled WGS sequence"/>
</dbReference>
<evidence type="ECO:0000313" key="1">
    <source>
        <dbReference type="EMBL" id="THV40516.1"/>
    </source>
</evidence>
<keyword evidence="2" id="KW-1185">Reference proteome</keyword>
<proteinExistence type="predicted"/>
<dbReference type="OrthoDB" id="5318791at2"/>
<evidence type="ECO:0000313" key="2">
    <source>
        <dbReference type="Proteomes" id="UP000308760"/>
    </source>
</evidence>
<sequence>MGHRNFDPARDTPALAAATWLAPGERITGLYAQASGGPYFKVPRRRRNGDPAINRVLNAVLWILFLPIRIVIEILHALADTWDPADGTGTAGLIVFSTGPTGQAVGLADAIRGRQAAIILTDRRIAALELVSEGGPSPSQSFRDMLKEAKRDIAASENSPHVPTEIKPVGEVPAGHFRYEGRQSQKPRGCKKADYHRVVLADGSGFYLQIR</sequence>
<gene>
    <name evidence="1" type="ORF">FAB82_14690</name>
</gene>
<reference evidence="2" key="1">
    <citation type="submission" date="2019-04" db="EMBL/GenBank/DDBJ databases">
        <title>Nocardioides xinjiangensis sp. nov.</title>
        <authorList>
            <person name="Liu S."/>
        </authorList>
    </citation>
    <scope>NUCLEOTIDE SEQUENCE [LARGE SCALE GENOMIC DNA]</scope>
    <source>
        <strain evidence="2">18</strain>
    </source>
</reference>